<evidence type="ECO:0000256" key="2">
    <source>
        <dbReference type="SAM" id="SignalP"/>
    </source>
</evidence>
<name>A0A6A5VJP0_9PLEO</name>
<feature type="chain" id="PRO_5025447737" description="FAS1 domain-containing protein" evidence="2">
    <location>
        <begin position="19"/>
        <end position="219"/>
    </location>
</feature>
<keyword evidence="2" id="KW-0732">Signal</keyword>
<proteinExistence type="predicted"/>
<keyword evidence="4" id="KW-1185">Reference proteome</keyword>
<evidence type="ECO:0000313" key="3">
    <source>
        <dbReference type="EMBL" id="KAF1975216.1"/>
    </source>
</evidence>
<dbReference type="AlphaFoldDB" id="A0A6A5VJP0"/>
<dbReference type="OrthoDB" id="3800804at2759"/>
<organism evidence="3 4">
    <name type="scientific">Bimuria novae-zelandiae CBS 107.79</name>
    <dbReference type="NCBI Taxonomy" id="1447943"/>
    <lineage>
        <taxon>Eukaryota</taxon>
        <taxon>Fungi</taxon>
        <taxon>Dikarya</taxon>
        <taxon>Ascomycota</taxon>
        <taxon>Pezizomycotina</taxon>
        <taxon>Dothideomycetes</taxon>
        <taxon>Pleosporomycetidae</taxon>
        <taxon>Pleosporales</taxon>
        <taxon>Massarineae</taxon>
        <taxon>Didymosphaeriaceae</taxon>
        <taxon>Bimuria</taxon>
    </lineage>
</organism>
<protein>
    <recommendedName>
        <fullName evidence="5">FAS1 domain-containing protein</fullName>
    </recommendedName>
</protein>
<evidence type="ECO:0008006" key="5">
    <source>
        <dbReference type="Google" id="ProtNLM"/>
    </source>
</evidence>
<feature type="signal peptide" evidence="2">
    <location>
        <begin position="1"/>
        <end position="18"/>
    </location>
</feature>
<dbReference type="Proteomes" id="UP000800036">
    <property type="component" value="Unassembled WGS sequence"/>
</dbReference>
<feature type="region of interest" description="Disordered" evidence="1">
    <location>
        <begin position="167"/>
        <end position="192"/>
    </location>
</feature>
<accession>A0A6A5VJP0</accession>
<feature type="compositionally biased region" description="Low complexity" evidence="1">
    <location>
        <begin position="167"/>
        <end position="178"/>
    </location>
</feature>
<gene>
    <name evidence="3" type="ORF">BU23DRAFT_566796</name>
</gene>
<sequence>MKAATLFVFVGQLALAMASDATRYSVLSVLYTAMPSSVRSALVAKATVLTFDDAHAPAWYTPLATDVKSLLPQLYPANTANRTLNSATTTVCKTETSTLTHTVTVTAQPSSSAAPPAVSTPPVVVPVPSSSAVVVPAPSSSSAPVPTPSAPESKLVAPYPTFNATASASATGTAPQSSGPGVSPTESAPLTAPTNGVGKTAINGAVIALGVMGSAFLNF</sequence>
<evidence type="ECO:0000313" key="4">
    <source>
        <dbReference type="Proteomes" id="UP000800036"/>
    </source>
</evidence>
<dbReference type="EMBL" id="ML976671">
    <property type="protein sequence ID" value="KAF1975216.1"/>
    <property type="molecule type" value="Genomic_DNA"/>
</dbReference>
<evidence type="ECO:0000256" key="1">
    <source>
        <dbReference type="SAM" id="MobiDB-lite"/>
    </source>
</evidence>
<reference evidence="3" key="1">
    <citation type="journal article" date="2020" name="Stud. Mycol.">
        <title>101 Dothideomycetes genomes: a test case for predicting lifestyles and emergence of pathogens.</title>
        <authorList>
            <person name="Haridas S."/>
            <person name="Albert R."/>
            <person name="Binder M."/>
            <person name="Bloem J."/>
            <person name="Labutti K."/>
            <person name="Salamov A."/>
            <person name="Andreopoulos B."/>
            <person name="Baker S."/>
            <person name="Barry K."/>
            <person name="Bills G."/>
            <person name="Bluhm B."/>
            <person name="Cannon C."/>
            <person name="Castanera R."/>
            <person name="Culley D."/>
            <person name="Daum C."/>
            <person name="Ezra D."/>
            <person name="Gonzalez J."/>
            <person name="Henrissat B."/>
            <person name="Kuo A."/>
            <person name="Liang C."/>
            <person name="Lipzen A."/>
            <person name="Lutzoni F."/>
            <person name="Magnuson J."/>
            <person name="Mondo S."/>
            <person name="Nolan M."/>
            <person name="Ohm R."/>
            <person name="Pangilinan J."/>
            <person name="Park H.-J."/>
            <person name="Ramirez L."/>
            <person name="Alfaro M."/>
            <person name="Sun H."/>
            <person name="Tritt A."/>
            <person name="Yoshinaga Y."/>
            <person name="Zwiers L.-H."/>
            <person name="Turgeon B."/>
            <person name="Goodwin S."/>
            <person name="Spatafora J."/>
            <person name="Crous P."/>
            <person name="Grigoriev I."/>
        </authorList>
    </citation>
    <scope>NUCLEOTIDE SEQUENCE</scope>
    <source>
        <strain evidence="3">CBS 107.79</strain>
    </source>
</reference>